<proteinExistence type="predicted"/>
<reference evidence="1" key="1">
    <citation type="submission" date="2020-05" db="EMBL/GenBank/DDBJ databases">
        <title>Large-scale comparative analyses of tick genomes elucidate their genetic diversity and vector capacities.</title>
        <authorList>
            <person name="Jia N."/>
            <person name="Wang J."/>
            <person name="Shi W."/>
            <person name="Du L."/>
            <person name="Sun Y."/>
            <person name="Zhan W."/>
            <person name="Jiang J."/>
            <person name="Wang Q."/>
            <person name="Zhang B."/>
            <person name="Ji P."/>
            <person name="Sakyi L.B."/>
            <person name="Cui X."/>
            <person name="Yuan T."/>
            <person name="Jiang B."/>
            <person name="Yang W."/>
            <person name="Lam T.T.-Y."/>
            <person name="Chang Q."/>
            <person name="Ding S."/>
            <person name="Wang X."/>
            <person name="Zhu J."/>
            <person name="Ruan X."/>
            <person name="Zhao L."/>
            <person name="Wei J."/>
            <person name="Que T."/>
            <person name="Du C."/>
            <person name="Cheng J."/>
            <person name="Dai P."/>
            <person name="Han X."/>
            <person name="Huang E."/>
            <person name="Gao Y."/>
            <person name="Liu J."/>
            <person name="Shao H."/>
            <person name="Ye R."/>
            <person name="Li L."/>
            <person name="Wei W."/>
            <person name="Wang X."/>
            <person name="Wang C."/>
            <person name="Yang T."/>
            <person name="Huo Q."/>
            <person name="Li W."/>
            <person name="Guo W."/>
            <person name="Chen H."/>
            <person name="Zhou L."/>
            <person name="Ni X."/>
            <person name="Tian J."/>
            <person name="Zhou Y."/>
            <person name="Sheng Y."/>
            <person name="Liu T."/>
            <person name="Pan Y."/>
            <person name="Xia L."/>
            <person name="Li J."/>
            <person name="Zhao F."/>
            <person name="Cao W."/>
        </authorList>
    </citation>
    <scope>NUCLEOTIDE SEQUENCE</scope>
    <source>
        <strain evidence="1">Hyas-2018</strain>
    </source>
</reference>
<organism evidence="1 2">
    <name type="scientific">Hyalomma asiaticum</name>
    <name type="common">Tick</name>
    <dbReference type="NCBI Taxonomy" id="266040"/>
    <lineage>
        <taxon>Eukaryota</taxon>
        <taxon>Metazoa</taxon>
        <taxon>Ecdysozoa</taxon>
        <taxon>Arthropoda</taxon>
        <taxon>Chelicerata</taxon>
        <taxon>Arachnida</taxon>
        <taxon>Acari</taxon>
        <taxon>Parasitiformes</taxon>
        <taxon>Ixodida</taxon>
        <taxon>Ixodoidea</taxon>
        <taxon>Ixodidae</taxon>
        <taxon>Hyalomminae</taxon>
        <taxon>Hyalomma</taxon>
    </lineage>
</organism>
<keyword evidence="2" id="KW-1185">Reference proteome</keyword>
<protein>
    <submittedName>
        <fullName evidence="1">Uncharacterized protein</fullName>
    </submittedName>
</protein>
<dbReference type="EMBL" id="CM023481">
    <property type="protein sequence ID" value="KAH6948849.1"/>
    <property type="molecule type" value="Genomic_DNA"/>
</dbReference>
<gene>
    <name evidence="1" type="ORF">HPB50_026600</name>
</gene>
<sequence length="753" mass="83739">MKQRSKNFAVEKSDSRAEGRRSRSPSRSERLGPPVSPRKPPEEQIEQQPSEDEDSTASPSSSESTCRTETSIESVQATDSTTRTLSFGSSEFGSSVATLEDTHRTERRAKPLRANRRRPGLRSWWRSYRDHLVVAALGLFIVGCVGATVLDRWLAVQTNITTPGAPSVRKTARAVHAPAVPAGKISKPRVTVVTTAVGAASTKPSAKGFNRHHAPATTTAPAFEAETSSEQAEPGGTISEPYSEEIDSTTTRTRSTRRAAVQGRRRRQPYNQASTTRRRGFQSWRRSRGAVIGDDSSNLLRRKVHAAHRPPPIREHRDYHGTTQPHPPSQKSERCGAVRYTFCPRLRREVFYDRESDDCVAVTTAAEQDVEQEVASRAARRGGRAAKYETPLCNSSPNRFSTAESCRQTCQKSSRPPERCFDKTIFSECGKEHVTSAGWFFDGRRCRAWHFPAGRCPDASAFRTRNQCTRTCSTAAGAQKKKQQRDRRCGPPRSQPCGEGHLRFPFFADVSSGDGRVRCLKASQATLVGRRCLLAPNRFPGVAECRSACVRKAVKPPRHTARRGPRTFASSSSRRVRPLFHRRPESSASSFSDLRLLTTLRAQGRYRLSPRAVAERGGIQAVLSVCHWRRLSLPKRRESRRRRNPGPILARNKINLGRRERILRLAISAYHRRCGGSDAAPLRTRGPVLRFRLSRGKRPGSSTLNKNLAVLAAQFLSQFLSGGKKKRSCVSVYERPHPREASGTASAGPPSWR</sequence>
<evidence type="ECO:0000313" key="1">
    <source>
        <dbReference type="EMBL" id="KAH6948849.1"/>
    </source>
</evidence>
<name>A0ACB7TUY4_HYAAI</name>
<evidence type="ECO:0000313" key="2">
    <source>
        <dbReference type="Proteomes" id="UP000821845"/>
    </source>
</evidence>
<accession>A0ACB7TUY4</accession>
<comment type="caution">
    <text evidence="1">The sequence shown here is derived from an EMBL/GenBank/DDBJ whole genome shotgun (WGS) entry which is preliminary data.</text>
</comment>
<dbReference type="Proteomes" id="UP000821845">
    <property type="component" value="Chromosome 1"/>
</dbReference>